<keyword evidence="1" id="KW-0472">Membrane</keyword>
<evidence type="ECO:0000313" key="4">
    <source>
        <dbReference type="Proteomes" id="UP000092634"/>
    </source>
</evidence>
<sequence>MWATLIGYLGFENTAKVGMRVWAVTTLTAMVAALWAAGQVCANVVCGPVIQGISQSHPNFAVGLSLAFNPVTYTLASVYCSVWAACALYTYKKTILDKLI</sequence>
<keyword evidence="1" id="KW-1133">Transmembrane helix</keyword>
<accession>A0A1B8NNW0</accession>
<feature type="transmembrane region" description="Helical" evidence="1">
    <location>
        <begin position="21"/>
        <end position="50"/>
    </location>
</feature>
<name>A0A1B8NNW0_9BURK</name>
<feature type="transmembrane region" description="Helical" evidence="1">
    <location>
        <begin position="70"/>
        <end position="91"/>
    </location>
</feature>
<dbReference type="Proteomes" id="UP000092634">
    <property type="component" value="Unassembled WGS sequence"/>
</dbReference>
<keyword evidence="1" id="KW-0812">Transmembrane</keyword>
<dbReference type="EMBL" id="MAQB02000001">
    <property type="protein sequence ID" value="OFJ49530.1"/>
    <property type="molecule type" value="Genomic_DNA"/>
</dbReference>
<protein>
    <submittedName>
        <fullName evidence="2">Uncharacterized protein</fullName>
    </submittedName>
</protein>
<comment type="caution">
    <text evidence="2">The sequence shown here is derived from an EMBL/GenBank/DDBJ whole genome shotgun (WGS) entry which is preliminary data.</text>
</comment>
<reference evidence="2 4" key="1">
    <citation type="submission" date="2016-10" db="EMBL/GenBank/DDBJ databases">
        <title>Updated version of Genome Assembly of Janthinobacterium lividum ERGS5:01.</title>
        <authorList>
            <person name="Kumar R."/>
            <person name="Acharya V."/>
            <person name="Singh D."/>
        </authorList>
    </citation>
    <scope>NUCLEOTIDE SEQUENCE [LARGE SCALE GENOMIC DNA]</scope>
    <source>
        <strain evidence="2 4">ERGS5:01</strain>
    </source>
</reference>
<evidence type="ECO:0000313" key="3">
    <source>
        <dbReference type="EMBL" id="OFJ49530.1"/>
    </source>
</evidence>
<evidence type="ECO:0000313" key="2">
    <source>
        <dbReference type="EMBL" id="OFJ48617.1"/>
    </source>
</evidence>
<dbReference type="AlphaFoldDB" id="A0A1B8NNW0"/>
<dbReference type="EMBL" id="MAQB02000001">
    <property type="protein sequence ID" value="OFJ48617.1"/>
    <property type="molecule type" value="Genomic_DNA"/>
</dbReference>
<dbReference type="RefSeq" id="WP_070345888.1">
    <property type="nucleotide sequence ID" value="NZ_CP048832.1"/>
</dbReference>
<proteinExistence type="predicted"/>
<evidence type="ECO:0000256" key="1">
    <source>
        <dbReference type="SAM" id="Phobius"/>
    </source>
</evidence>
<gene>
    <name evidence="2" type="ORF">BA896_006485</name>
    <name evidence="3" type="ORF">BA896_012225</name>
</gene>
<organism evidence="2 4">
    <name type="scientific">Janthinobacterium lividum</name>
    <dbReference type="NCBI Taxonomy" id="29581"/>
    <lineage>
        <taxon>Bacteria</taxon>
        <taxon>Pseudomonadati</taxon>
        <taxon>Pseudomonadota</taxon>
        <taxon>Betaproteobacteria</taxon>
        <taxon>Burkholderiales</taxon>
        <taxon>Oxalobacteraceae</taxon>
        <taxon>Janthinobacterium</taxon>
    </lineage>
</organism>
<dbReference type="GeneID" id="56944318"/>